<accession>A0A645C4D1</accession>
<dbReference type="EMBL" id="VSSQ01024724">
    <property type="protein sequence ID" value="MPM72405.1"/>
    <property type="molecule type" value="Genomic_DNA"/>
</dbReference>
<organism evidence="1">
    <name type="scientific">bioreactor metagenome</name>
    <dbReference type="NCBI Taxonomy" id="1076179"/>
    <lineage>
        <taxon>unclassified sequences</taxon>
        <taxon>metagenomes</taxon>
        <taxon>ecological metagenomes</taxon>
    </lineage>
</organism>
<dbReference type="AlphaFoldDB" id="A0A645C4D1"/>
<evidence type="ECO:0000313" key="1">
    <source>
        <dbReference type="EMBL" id="MPM72405.1"/>
    </source>
</evidence>
<comment type="caution">
    <text evidence="1">The sequence shown here is derived from an EMBL/GenBank/DDBJ whole genome shotgun (WGS) entry which is preliminary data.</text>
</comment>
<gene>
    <name evidence="1" type="ORF">SDC9_119381</name>
</gene>
<sequence>MRPQFPPDCGAERFLADRKKRTLDEAEIMAVFQEMANGMSENLFDGNVRLVLSDNKFQPLKTLE</sequence>
<reference evidence="1" key="1">
    <citation type="submission" date="2019-08" db="EMBL/GenBank/DDBJ databases">
        <authorList>
            <person name="Kucharzyk K."/>
            <person name="Murdoch R.W."/>
            <person name="Higgins S."/>
            <person name="Loffler F."/>
        </authorList>
    </citation>
    <scope>NUCLEOTIDE SEQUENCE</scope>
</reference>
<proteinExistence type="predicted"/>
<name>A0A645C4D1_9ZZZZ</name>
<protein>
    <submittedName>
        <fullName evidence="1">Uncharacterized protein</fullName>
    </submittedName>
</protein>